<accession>A0ABV2SBQ3</accession>
<sequence length="528" mass="59626">MESLKHGSVAIIIENQAKLAINKVIQKAEDEFVANTVSKWSRSEIRRRLKEDLQTACQIELATIPIYLFTYYSISRTKTIDSSDEQIRDINLFANKAGSNIMSVAVEEMLHMSLSANIYFALFGESPKLYGKAPQSYPTALPNHKYTGPLGPDGKGDVSIPLGKLSYDQLWHFLQIETPGKGPLLPKDSDWESIGQFYSYIRCMLRSPKLTDSDFRVGSVNYQIQSYNYSANNIDTASPRSRFNEWKNPGQAHSAAQVARFANDNIYVSESEPGSANPQGCPHHNDAEPQLMTIGCRDDALQAIDTICEQGEGLGHSRWDVSSHYEISHYYKFLKLQAQFEEYQSHHHDEELPVKPIPPLPVKPTINKKVLEQIVFNFPDNPKTEDYPEELQPISQFCNGLFQYMLIMTETIFQVYADPNLDDELQEQKHYFNISLHRSMIWVLDKYIQTMRKIDLPETAGQKMAPTFEFVCLGDAKEAFKKLTGLGQAAINAGKNTGVSSDIEYYVGIAVGGDNNPLHLPDVADYLK</sequence>
<evidence type="ECO:0000313" key="3">
    <source>
        <dbReference type="Proteomes" id="UP001549366"/>
    </source>
</evidence>
<dbReference type="Pfam" id="PF12902">
    <property type="entry name" value="Ferritin-like"/>
    <property type="match status" value="2"/>
</dbReference>
<dbReference type="EMBL" id="JBEWTB010000002">
    <property type="protein sequence ID" value="MET4755197.1"/>
    <property type="molecule type" value="Genomic_DNA"/>
</dbReference>
<proteinExistence type="predicted"/>
<feature type="domain" description="Iminophenyl-pyruvate dimer synthase" evidence="1">
    <location>
        <begin position="274"/>
        <end position="337"/>
    </location>
</feature>
<feature type="domain" description="Iminophenyl-pyruvate dimer synthase" evidence="1">
    <location>
        <begin position="53"/>
        <end position="224"/>
    </location>
</feature>
<evidence type="ECO:0000313" key="2">
    <source>
        <dbReference type="EMBL" id="MET4755197.1"/>
    </source>
</evidence>
<comment type="caution">
    <text evidence="2">The sequence shown here is derived from an EMBL/GenBank/DDBJ whole genome shotgun (WGS) entry which is preliminary data.</text>
</comment>
<gene>
    <name evidence="2" type="ORF">V5J35_000389</name>
</gene>
<dbReference type="Gene3D" id="1.20.1260.10">
    <property type="match status" value="1"/>
</dbReference>
<organism evidence="2 3">
    <name type="scientific">Endozoicomonas lisbonensis</name>
    <dbReference type="NCBI Taxonomy" id="3120522"/>
    <lineage>
        <taxon>Bacteria</taxon>
        <taxon>Pseudomonadati</taxon>
        <taxon>Pseudomonadota</taxon>
        <taxon>Gammaproteobacteria</taxon>
        <taxon>Oceanospirillales</taxon>
        <taxon>Endozoicomonadaceae</taxon>
        <taxon>Endozoicomonas</taxon>
    </lineage>
</organism>
<dbReference type="InterPro" id="IPR012347">
    <property type="entry name" value="Ferritin-like"/>
</dbReference>
<dbReference type="Proteomes" id="UP001549366">
    <property type="component" value="Unassembled WGS sequence"/>
</dbReference>
<keyword evidence="3" id="KW-1185">Reference proteome</keyword>
<reference evidence="2 3" key="1">
    <citation type="submission" date="2024-06" db="EMBL/GenBank/DDBJ databases">
        <title>Genomic Encyclopedia of Type Strains, Phase V (KMG-V): Genome sequencing to study the core and pangenomes of soil and plant-associated prokaryotes.</title>
        <authorList>
            <person name="Whitman W."/>
        </authorList>
    </citation>
    <scope>NUCLEOTIDE SEQUENCE [LARGE SCALE GENOMIC DNA]</scope>
    <source>
        <strain evidence="2 3">NE40</strain>
    </source>
</reference>
<dbReference type="PANTHER" id="PTHR34400">
    <property type="match status" value="1"/>
</dbReference>
<evidence type="ECO:0000259" key="1">
    <source>
        <dbReference type="Pfam" id="PF12902"/>
    </source>
</evidence>
<dbReference type="PANTHER" id="PTHR34400:SF4">
    <property type="entry name" value="MEMBRANE PROTEIN"/>
    <property type="match status" value="1"/>
</dbReference>
<dbReference type="InterPro" id="IPR026820">
    <property type="entry name" value="VioB/RebD_dom"/>
</dbReference>
<dbReference type="RefSeq" id="WP_354009645.1">
    <property type="nucleotide sequence ID" value="NZ_JBEWTA010000001.1"/>
</dbReference>
<name>A0ABV2SBQ3_9GAMM</name>
<protein>
    <recommendedName>
        <fullName evidence="1">Iminophenyl-pyruvate dimer synthase domain-containing protein</fullName>
    </recommendedName>
</protein>